<dbReference type="InterPro" id="IPR016166">
    <property type="entry name" value="FAD-bd_PCMH"/>
</dbReference>
<gene>
    <name evidence="8" type="ORF">PDIGIT_LOCUS1687</name>
</gene>
<reference evidence="8" key="1">
    <citation type="submission" date="2023-01" db="EMBL/GenBank/DDBJ databases">
        <authorList>
            <person name="Van Ghelder C."/>
            <person name="Rancurel C."/>
        </authorList>
    </citation>
    <scope>NUCLEOTIDE SEQUENCE</scope>
    <source>
        <strain evidence="8">CNCM I-4278</strain>
    </source>
</reference>
<evidence type="ECO:0000313" key="9">
    <source>
        <dbReference type="Proteomes" id="UP001152607"/>
    </source>
</evidence>
<organism evidence="8 9">
    <name type="scientific">Periconia digitata</name>
    <dbReference type="NCBI Taxonomy" id="1303443"/>
    <lineage>
        <taxon>Eukaryota</taxon>
        <taxon>Fungi</taxon>
        <taxon>Dikarya</taxon>
        <taxon>Ascomycota</taxon>
        <taxon>Pezizomycotina</taxon>
        <taxon>Dothideomycetes</taxon>
        <taxon>Pleosporomycetidae</taxon>
        <taxon>Pleosporales</taxon>
        <taxon>Massarineae</taxon>
        <taxon>Periconiaceae</taxon>
        <taxon>Periconia</taxon>
    </lineage>
</organism>
<dbReference type="AlphaFoldDB" id="A0A9W4U3V6"/>
<dbReference type="GO" id="GO:0016491">
    <property type="term" value="F:oxidoreductase activity"/>
    <property type="evidence" value="ECO:0007669"/>
    <property type="project" value="UniProtKB-KW"/>
</dbReference>
<keyword evidence="3" id="KW-0285">Flavoprotein</keyword>
<accession>A0A9W4U3V6</accession>
<evidence type="ECO:0000256" key="6">
    <source>
        <dbReference type="SAM" id="SignalP"/>
    </source>
</evidence>
<proteinExistence type="inferred from homology"/>
<dbReference type="InterPro" id="IPR006094">
    <property type="entry name" value="Oxid_FAD_bind_N"/>
</dbReference>
<feature type="domain" description="FAD-binding PCMH-type" evidence="7">
    <location>
        <begin position="72"/>
        <end position="243"/>
    </location>
</feature>
<keyword evidence="9" id="KW-1185">Reference proteome</keyword>
<dbReference type="GO" id="GO:0071949">
    <property type="term" value="F:FAD binding"/>
    <property type="evidence" value="ECO:0007669"/>
    <property type="project" value="InterPro"/>
</dbReference>
<comment type="similarity">
    <text evidence="2">Belongs to the oxygen-dependent FAD-linked oxidoreductase family.</text>
</comment>
<dbReference type="Pfam" id="PF01565">
    <property type="entry name" value="FAD_binding_4"/>
    <property type="match status" value="1"/>
</dbReference>
<feature type="signal peptide" evidence="6">
    <location>
        <begin position="1"/>
        <end position="22"/>
    </location>
</feature>
<evidence type="ECO:0000256" key="3">
    <source>
        <dbReference type="ARBA" id="ARBA00022630"/>
    </source>
</evidence>
<dbReference type="PANTHER" id="PTHR42973">
    <property type="entry name" value="BINDING OXIDOREDUCTASE, PUTATIVE (AFU_ORTHOLOGUE AFUA_1G17690)-RELATED"/>
    <property type="match status" value="1"/>
</dbReference>
<dbReference type="InterPro" id="IPR016169">
    <property type="entry name" value="FAD-bd_PCMH_sub2"/>
</dbReference>
<name>A0A9W4U3V6_9PLEO</name>
<evidence type="ECO:0000259" key="7">
    <source>
        <dbReference type="PROSITE" id="PS51387"/>
    </source>
</evidence>
<evidence type="ECO:0000256" key="4">
    <source>
        <dbReference type="ARBA" id="ARBA00022827"/>
    </source>
</evidence>
<dbReference type="Gene3D" id="3.40.462.20">
    <property type="match status" value="1"/>
</dbReference>
<evidence type="ECO:0000313" key="8">
    <source>
        <dbReference type="EMBL" id="CAI6270044.1"/>
    </source>
</evidence>
<dbReference type="EMBL" id="CAOQHR010000001">
    <property type="protein sequence ID" value="CAI6270044.1"/>
    <property type="molecule type" value="Genomic_DNA"/>
</dbReference>
<evidence type="ECO:0000256" key="2">
    <source>
        <dbReference type="ARBA" id="ARBA00005466"/>
    </source>
</evidence>
<protein>
    <recommendedName>
        <fullName evidence="7">FAD-binding PCMH-type domain-containing protein</fullName>
    </recommendedName>
</protein>
<sequence>MFSSYLLPLGILLLSVLSLGHSIDTAAAVDFSLSRRASNIRQELGPKLSKDAVIIDAESGDMAAATKRWQVFASPSFSAVVEVATENDIVETIAYANAHSIPFLAVNAGHGEIKSLANMKDGIQITIRALNKITINEDNTATVQGGATNLEITQELWAAKKQTVSGTCECVGFLGPMLGGGHGWIQGLHGLAADQIIKARVILANGTIVSASTTENPDLFWALRGAGHNFGIVSEVTNKIYDVPDSDEWYFEKYTYTGASVDQLFDQLEKIKRDTPPELQFYSVFLNIPAIDSTQALVFMAMLYNGPASAADKWMAPFRTFNPIDIEKGSTTYPELSALTGNGINDDICQHEPINRIRYPLYLDGMKKGVPKQVYNLYNATTAQYPALNRSLMLFEGLSTQAVRSVQLDTTAVALRKFHTLASPVVTYAPDAALDQVAQDFGRELRNILHRAEGTPEMYAYVNYAVGEEDIESIYGYRGWRVAKLKTLKKHLDPENRFRFYAPIVSS</sequence>
<comment type="caution">
    <text evidence="8">The sequence shown here is derived from an EMBL/GenBank/DDBJ whole genome shotgun (WGS) entry which is preliminary data.</text>
</comment>
<keyword evidence="6" id="KW-0732">Signal</keyword>
<keyword evidence="4" id="KW-0274">FAD</keyword>
<dbReference type="OrthoDB" id="9996127at2759"/>
<dbReference type="PANTHER" id="PTHR42973:SF9">
    <property type="entry name" value="FAD-BINDING PCMH-TYPE DOMAIN-CONTAINING PROTEIN-RELATED"/>
    <property type="match status" value="1"/>
</dbReference>
<dbReference type="InterPro" id="IPR036318">
    <property type="entry name" value="FAD-bd_PCMH-like_sf"/>
</dbReference>
<evidence type="ECO:0000256" key="5">
    <source>
        <dbReference type="ARBA" id="ARBA00023002"/>
    </source>
</evidence>
<feature type="chain" id="PRO_5040753907" description="FAD-binding PCMH-type domain-containing protein" evidence="6">
    <location>
        <begin position="23"/>
        <end position="507"/>
    </location>
</feature>
<dbReference type="Proteomes" id="UP001152607">
    <property type="component" value="Unassembled WGS sequence"/>
</dbReference>
<dbReference type="Gene3D" id="3.30.465.10">
    <property type="match status" value="1"/>
</dbReference>
<evidence type="ECO:0000256" key="1">
    <source>
        <dbReference type="ARBA" id="ARBA00001974"/>
    </source>
</evidence>
<keyword evidence="5" id="KW-0560">Oxidoreductase</keyword>
<dbReference type="InterPro" id="IPR050416">
    <property type="entry name" value="FAD-linked_Oxidoreductase"/>
</dbReference>
<dbReference type="PROSITE" id="PS51387">
    <property type="entry name" value="FAD_PCMH"/>
    <property type="match status" value="1"/>
</dbReference>
<dbReference type="SUPFAM" id="SSF56176">
    <property type="entry name" value="FAD-binding/transporter-associated domain-like"/>
    <property type="match status" value="1"/>
</dbReference>
<comment type="cofactor">
    <cofactor evidence="1">
        <name>FAD</name>
        <dbReference type="ChEBI" id="CHEBI:57692"/>
    </cofactor>
</comment>